<comment type="similarity">
    <text evidence="10">Belongs to the glycosyltransferase 28 family. MurG subfamily.</text>
</comment>
<evidence type="ECO:0000256" key="6">
    <source>
        <dbReference type="ARBA" id="ARBA00022984"/>
    </source>
</evidence>
<sequence length="343" mass="37521">MKKILFTGGGSAGHVVPNIAIIHALKDRADVCYIGTDGPEKGLVSALKIPYFQISCPKFVRGFSLGNFRIPAEFIRAEKQAAEGLRAFRPDVVFSKGGYVALPVVFAARKLKIPCLTHESDLSPGLANRLMAHKCRYVLTSFPETADRFRNGKYCGSPLREELFRGDREAARKKYGFSGKKKTVLVFGGGSGSRAINEALRRHIAALARQYDVLHLCGKGNVVTSNIPGYVQKEFEPEMADAYAVADLVVSRAGSNTVFELLALKKPALLVPLEGKTRGDQAQNAAYFQKRGLCRVLSQSDLGFLPEAIEDAFRDEQLLSALAVSDFTGGNANILHEIRRFLV</sequence>
<dbReference type="Gene3D" id="3.40.50.2000">
    <property type="entry name" value="Glycogen Phosphorylase B"/>
    <property type="match status" value="2"/>
</dbReference>
<gene>
    <name evidence="10" type="primary">murG</name>
    <name evidence="13" type="ORF">IAC57_03080</name>
</gene>
<dbReference type="GO" id="GO:0051301">
    <property type="term" value="P:cell division"/>
    <property type="evidence" value="ECO:0007669"/>
    <property type="project" value="UniProtKB-KW"/>
</dbReference>
<comment type="caution">
    <text evidence="13">The sequence shown here is derived from an EMBL/GenBank/DDBJ whole genome shotgun (WGS) entry which is preliminary data.</text>
</comment>
<dbReference type="InterPro" id="IPR006009">
    <property type="entry name" value="GlcNAc_MurG"/>
</dbReference>
<evidence type="ECO:0000256" key="9">
    <source>
        <dbReference type="ARBA" id="ARBA00023316"/>
    </source>
</evidence>
<feature type="domain" description="Glycosyl transferase family 28 C-terminal" evidence="12">
    <location>
        <begin position="183"/>
        <end position="317"/>
    </location>
</feature>
<dbReference type="InterPro" id="IPR007235">
    <property type="entry name" value="Glyco_trans_28_C"/>
</dbReference>
<keyword evidence="1 10" id="KW-1003">Cell membrane</keyword>
<dbReference type="Pfam" id="PF03033">
    <property type="entry name" value="Glyco_transf_28"/>
    <property type="match status" value="1"/>
</dbReference>
<evidence type="ECO:0000256" key="3">
    <source>
        <dbReference type="ARBA" id="ARBA00022676"/>
    </source>
</evidence>
<dbReference type="GO" id="GO:0050511">
    <property type="term" value="F:undecaprenyldiphospho-muramoylpentapeptide beta-N-acetylglucosaminyltransferase activity"/>
    <property type="evidence" value="ECO:0007669"/>
    <property type="project" value="UniProtKB-UniRule"/>
</dbReference>
<evidence type="ECO:0000313" key="13">
    <source>
        <dbReference type="EMBL" id="HIU59065.1"/>
    </source>
</evidence>
<name>A0A9D1MES5_9FIRM</name>
<dbReference type="GO" id="GO:0005886">
    <property type="term" value="C:plasma membrane"/>
    <property type="evidence" value="ECO:0007669"/>
    <property type="project" value="UniProtKB-SubCell"/>
</dbReference>
<evidence type="ECO:0000259" key="11">
    <source>
        <dbReference type="Pfam" id="PF03033"/>
    </source>
</evidence>
<dbReference type="HAMAP" id="MF_00033">
    <property type="entry name" value="MurG"/>
    <property type="match status" value="1"/>
</dbReference>
<keyword evidence="9 10" id="KW-0961">Cell wall biogenesis/degradation</keyword>
<keyword evidence="7 10" id="KW-0472">Membrane</keyword>
<evidence type="ECO:0000256" key="7">
    <source>
        <dbReference type="ARBA" id="ARBA00023136"/>
    </source>
</evidence>
<feature type="binding site" evidence="10">
    <location>
        <position position="281"/>
    </location>
    <ligand>
        <name>UDP-N-acetyl-alpha-D-glucosamine</name>
        <dbReference type="ChEBI" id="CHEBI:57705"/>
    </ligand>
</feature>
<keyword evidence="2 10" id="KW-0132">Cell division</keyword>
<evidence type="ECO:0000313" key="14">
    <source>
        <dbReference type="Proteomes" id="UP000824081"/>
    </source>
</evidence>
<evidence type="ECO:0000256" key="8">
    <source>
        <dbReference type="ARBA" id="ARBA00023306"/>
    </source>
</evidence>
<evidence type="ECO:0000256" key="2">
    <source>
        <dbReference type="ARBA" id="ARBA00022618"/>
    </source>
</evidence>
<keyword evidence="5 10" id="KW-0133">Cell shape</keyword>
<proteinExistence type="inferred from homology"/>
<dbReference type="SUPFAM" id="SSF53756">
    <property type="entry name" value="UDP-Glycosyltransferase/glycogen phosphorylase"/>
    <property type="match status" value="1"/>
</dbReference>
<evidence type="ECO:0000259" key="12">
    <source>
        <dbReference type="Pfam" id="PF04101"/>
    </source>
</evidence>
<evidence type="ECO:0000256" key="1">
    <source>
        <dbReference type="ARBA" id="ARBA00022475"/>
    </source>
</evidence>
<dbReference type="GO" id="GO:0008360">
    <property type="term" value="P:regulation of cell shape"/>
    <property type="evidence" value="ECO:0007669"/>
    <property type="project" value="UniProtKB-KW"/>
</dbReference>
<accession>A0A9D1MES5</accession>
<keyword evidence="4 10" id="KW-0808">Transferase</keyword>
<dbReference type="GO" id="GO:0005975">
    <property type="term" value="P:carbohydrate metabolic process"/>
    <property type="evidence" value="ECO:0007669"/>
    <property type="project" value="InterPro"/>
</dbReference>
<feature type="domain" description="Glycosyltransferase family 28 N-terminal" evidence="11">
    <location>
        <begin position="4"/>
        <end position="138"/>
    </location>
</feature>
<comment type="subcellular location">
    <subcellularLocation>
        <location evidence="10">Cell membrane</location>
        <topology evidence="10">Peripheral membrane protein</topology>
        <orientation evidence="10">Cytoplasmic side</orientation>
    </subcellularLocation>
</comment>
<dbReference type="PANTHER" id="PTHR21015">
    <property type="entry name" value="UDP-N-ACETYLGLUCOSAMINE--N-ACETYLMURAMYL-(PENTAPEPTIDE) PYROPHOSPHORYL-UNDECAPRENOL N-ACETYLGLUCOSAMINE TRANSFERASE 1"/>
    <property type="match status" value="1"/>
</dbReference>
<dbReference type="Pfam" id="PF04101">
    <property type="entry name" value="Glyco_tran_28_C"/>
    <property type="match status" value="1"/>
</dbReference>
<organism evidence="13 14">
    <name type="scientific">Candidatus Scatosoma pullistercoris</name>
    <dbReference type="NCBI Taxonomy" id="2840934"/>
    <lineage>
        <taxon>Bacteria</taxon>
        <taxon>Bacillati</taxon>
        <taxon>Bacillota</taxon>
        <taxon>Clostridia</taxon>
        <taxon>Candidatus Scatosoma</taxon>
    </lineage>
</organism>
<comment type="pathway">
    <text evidence="10">Cell wall biogenesis; peptidoglycan biosynthesis.</text>
</comment>
<feature type="binding site" evidence="10">
    <location>
        <begin position="11"/>
        <end position="13"/>
    </location>
    <ligand>
        <name>UDP-N-acetyl-alpha-D-glucosamine</name>
        <dbReference type="ChEBI" id="CHEBI:57705"/>
    </ligand>
</feature>
<dbReference type="InterPro" id="IPR004276">
    <property type="entry name" value="GlycoTrans_28_N"/>
</dbReference>
<dbReference type="GO" id="GO:0009252">
    <property type="term" value="P:peptidoglycan biosynthetic process"/>
    <property type="evidence" value="ECO:0007669"/>
    <property type="project" value="UniProtKB-UniRule"/>
</dbReference>
<evidence type="ECO:0000256" key="5">
    <source>
        <dbReference type="ARBA" id="ARBA00022960"/>
    </source>
</evidence>
<evidence type="ECO:0000256" key="4">
    <source>
        <dbReference type="ARBA" id="ARBA00022679"/>
    </source>
</evidence>
<comment type="catalytic activity">
    <reaction evidence="10">
        <text>di-trans,octa-cis-undecaprenyl diphospho-N-acetyl-alpha-D-muramoyl-L-alanyl-D-glutamyl-meso-2,6-diaminopimeloyl-D-alanyl-D-alanine + UDP-N-acetyl-alpha-D-glucosamine = di-trans,octa-cis-undecaprenyl diphospho-[N-acetyl-alpha-D-glucosaminyl-(1-&gt;4)]-N-acetyl-alpha-D-muramoyl-L-alanyl-D-glutamyl-meso-2,6-diaminopimeloyl-D-alanyl-D-alanine + UDP + H(+)</text>
        <dbReference type="Rhea" id="RHEA:31227"/>
        <dbReference type="ChEBI" id="CHEBI:15378"/>
        <dbReference type="ChEBI" id="CHEBI:57705"/>
        <dbReference type="ChEBI" id="CHEBI:58223"/>
        <dbReference type="ChEBI" id="CHEBI:61387"/>
        <dbReference type="ChEBI" id="CHEBI:61388"/>
        <dbReference type="EC" id="2.4.1.227"/>
    </reaction>
</comment>
<dbReference type="EMBL" id="DVMZ01000081">
    <property type="protein sequence ID" value="HIU59065.1"/>
    <property type="molecule type" value="Genomic_DNA"/>
</dbReference>
<comment type="caution">
    <text evidence="10">Lacks conserved residue(s) required for the propagation of feature annotation.</text>
</comment>
<dbReference type="Proteomes" id="UP000824081">
    <property type="component" value="Unassembled WGS sequence"/>
</dbReference>
<dbReference type="EC" id="2.4.1.227" evidence="10"/>
<protein>
    <recommendedName>
        <fullName evidence="10">UDP-N-acetylglucosamine--N-acetylmuramyl-(pentapeptide) pyrophosphoryl-undecaprenol N-acetylglucosamine transferase</fullName>
        <ecNumber evidence="10">2.4.1.227</ecNumber>
    </recommendedName>
    <alternativeName>
        <fullName evidence="10">Undecaprenyl-PP-MurNAc-pentapeptide-UDPGlcNAc GlcNAc transferase</fullName>
    </alternativeName>
</protein>
<keyword evidence="8 10" id="KW-0131">Cell cycle</keyword>
<dbReference type="AlphaFoldDB" id="A0A9D1MES5"/>
<dbReference type="PANTHER" id="PTHR21015:SF27">
    <property type="entry name" value="UDP-N-ACETYLGLUCOSAMINE--N-ACETYLMURAMYL-(PENTAPEPTIDE) PYROPHOSPHORYL-UNDECAPRENOL N-ACETYLGLUCOSAMINE TRANSFERASE"/>
    <property type="match status" value="1"/>
</dbReference>
<reference evidence="13" key="2">
    <citation type="journal article" date="2021" name="PeerJ">
        <title>Extensive microbial diversity within the chicken gut microbiome revealed by metagenomics and culture.</title>
        <authorList>
            <person name="Gilroy R."/>
            <person name="Ravi A."/>
            <person name="Getino M."/>
            <person name="Pursley I."/>
            <person name="Horton D.L."/>
            <person name="Alikhan N.F."/>
            <person name="Baker D."/>
            <person name="Gharbi K."/>
            <person name="Hall N."/>
            <person name="Watson M."/>
            <person name="Adriaenssens E.M."/>
            <person name="Foster-Nyarko E."/>
            <person name="Jarju S."/>
            <person name="Secka A."/>
            <person name="Antonio M."/>
            <person name="Oren A."/>
            <person name="Chaudhuri R.R."/>
            <person name="La Ragione R."/>
            <person name="Hildebrand F."/>
            <person name="Pallen M.J."/>
        </authorList>
    </citation>
    <scope>NUCLEOTIDE SEQUENCE</scope>
    <source>
        <strain evidence="13">11687</strain>
    </source>
</reference>
<dbReference type="CDD" id="cd03785">
    <property type="entry name" value="GT28_MurG"/>
    <property type="match status" value="1"/>
</dbReference>
<reference evidence="13" key="1">
    <citation type="submission" date="2020-10" db="EMBL/GenBank/DDBJ databases">
        <authorList>
            <person name="Gilroy R."/>
        </authorList>
    </citation>
    <scope>NUCLEOTIDE SEQUENCE</scope>
    <source>
        <strain evidence="13">11687</strain>
    </source>
</reference>
<keyword evidence="3 10" id="KW-0328">Glycosyltransferase</keyword>
<evidence type="ECO:0000256" key="10">
    <source>
        <dbReference type="HAMAP-Rule" id="MF_00033"/>
    </source>
</evidence>
<dbReference type="GO" id="GO:0071555">
    <property type="term" value="P:cell wall organization"/>
    <property type="evidence" value="ECO:0007669"/>
    <property type="project" value="UniProtKB-KW"/>
</dbReference>
<feature type="binding site" evidence="10">
    <location>
        <position position="160"/>
    </location>
    <ligand>
        <name>UDP-N-acetyl-alpha-D-glucosamine</name>
        <dbReference type="ChEBI" id="CHEBI:57705"/>
    </ligand>
</feature>
<keyword evidence="6 10" id="KW-0573">Peptidoglycan synthesis</keyword>
<comment type="function">
    <text evidence="10">Cell wall formation. Catalyzes the transfer of a GlcNAc subunit on undecaprenyl-pyrophosphoryl-MurNAc-pentapeptide (lipid intermediate I) to form undecaprenyl-pyrophosphoryl-MurNAc-(pentapeptide)GlcNAc (lipid intermediate II).</text>
</comment>